<dbReference type="EMBL" id="VSRR010028024">
    <property type="protein sequence ID" value="MPC68556.1"/>
    <property type="molecule type" value="Genomic_DNA"/>
</dbReference>
<accession>A0A5B7HEY1</accession>
<sequence length="81" mass="8789">MSTKLPLLVSRSTLLVLQGADVQGGTLHCQDDAVVTLNSSESVKFLVHSTSRQAYWDCFRGSDSCPRWLAIICGNPLPSIP</sequence>
<proteinExistence type="predicted"/>
<reference evidence="2 3" key="1">
    <citation type="submission" date="2019-05" db="EMBL/GenBank/DDBJ databases">
        <title>Another draft genome of Portunus trituberculatus and its Hox gene families provides insights of decapod evolution.</title>
        <authorList>
            <person name="Jeong J.-H."/>
            <person name="Song I."/>
            <person name="Kim S."/>
            <person name="Choi T."/>
            <person name="Kim D."/>
            <person name="Ryu S."/>
            <person name="Kim W."/>
        </authorList>
    </citation>
    <scope>NUCLEOTIDE SEQUENCE [LARGE SCALE GENOMIC DNA]</scope>
    <source>
        <tissue evidence="2">Muscle</tissue>
    </source>
</reference>
<organism evidence="2 3">
    <name type="scientific">Portunus trituberculatus</name>
    <name type="common">Swimming crab</name>
    <name type="synonym">Neptunus trituberculatus</name>
    <dbReference type="NCBI Taxonomy" id="210409"/>
    <lineage>
        <taxon>Eukaryota</taxon>
        <taxon>Metazoa</taxon>
        <taxon>Ecdysozoa</taxon>
        <taxon>Arthropoda</taxon>
        <taxon>Crustacea</taxon>
        <taxon>Multicrustacea</taxon>
        <taxon>Malacostraca</taxon>
        <taxon>Eumalacostraca</taxon>
        <taxon>Eucarida</taxon>
        <taxon>Decapoda</taxon>
        <taxon>Pleocyemata</taxon>
        <taxon>Brachyura</taxon>
        <taxon>Eubrachyura</taxon>
        <taxon>Portunoidea</taxon>
        <taxon>Portunidae</taxon>
        <taxon>Portuninae</taxon>
        <taxon>Portunus</taxon>
    </lineage>
</organism>
<evidence type="ECO:0000256" key="1">
    <source>
        <dbReference type="SAM" id="SignalP"/>
    </source>
</evidence>
<gene>
    <name evidence="2" type="ORF">E2C01_062758</name>
</gene>
<evidence type="ECO:0000313" key="2">
    <source>
        <dbReference type="EMBL" id="MPC68556.1"/>
    </source>
</evidence>
<dbReference type="AlphaFoldDB" id="A0A5B7HEY1"/>
<protein>
    <submittedName>
        <fullName evidence="2">Uncharacterized protein</fullName>
    </submittedName>
</protein>
<feature type="chain" id="PRO_5023069198" evidence="1">
    <location>
        <begin position="20"/>
        <end position="81"/>
    </location>
</feature>
<feature type="signal peptide" evidence="1">
    <location>
        <begin position="1"/>
        <end position="19"/>
    </location>
</feature>
<keyword evidence="3" id="KW-1185">Reference proteome</keyword>
<name>A0A5B7HEY1_PORTR</name>
<evidence type="ECO:0000313" key="3">
    <source>
        <dbReference type="Proteomes" id="UP000324222"/>
    </source>
</evidence>
<keyword evidence="1" id="KW-0732">Signal</keyword>
<dbReference type="Proteomes" id="UP000324222">
    <property type="component" value="Unassembled WGS sequence"/>
</dbReference>
<comment type="caution">
    <text evidence="2">The sequence shown here is derived from an EMBL/GenBank/DDBJ whole genome shotgun (WGS) entry which is preliminary data.</text>
</comment>